<evidence type="ECO:0000313" key="8">
    <source>
        <dbReference type="Proteomes" id="UP000800082"/>
    </source>
</evidence>
<proteinExistence type="inferred from homology"/>
<evidence type="ECO:0000256" key="4">
    <source>
        <dbReference type="ARBA" id="ARBA00023065"/>
    </source>
</evidence>
<dbReference type="RefSeq" id="XP_033444751.1">
    <property type="nucleotide sequence ID" value="XM_033596886.1"/>
</dbReference>
<dbReference type="Gene3D" id="3.30.70.100">
    <property type="match status" value="1"/>
</dbReference>
<evidence type="ECO:0000256" key="1">
    <source>
        <dbReference type="ARBA" id="ARBA00006138"/>
    </source>
</evidence>
<gene>
    <name evidence="7" type="ORF">M421DRAFT_72473</name>
</gene>
<protein>
    <recommendedName>
        <fullName evidence="6">V-type proton ATPase subunit C</fullName>
    </recommendedName>
</protein>
<dbReference type="Proteomes" id="UP000800082">
    <property type="component" value="Unassembled WGS sequence"/>
</dbReference>
<evidence type="ECO:0000256" key="6">
    <source>
        <dbReference type="RuleBase" id="RU364010"/>
    </source>
</evidence>
<keyword evidence="3 6" id="KW-0375">Hydrogen ion transport</keyword>
<keyword evidence="2 6" id="KW-0813">Transport</keyword>
<evidence type="ECO:0000256" key="2">
    <source>
        <dbReference type="ARBA" id="ARBA00022448"/>
    </source>
</evidence>
<dbReference type="EMBL" id="ML978993">
    <property type="protein sequence ID" value="KAF1924498.1"/>
    <property type="molecule type" value="Genomic_DNA"/>
</dbReference>
<organism evidence="7 8">
    <name type="scientific">Didymella exigua CBS 183.55</name>
    <dbReference type="NCBI Taxonomy" id="1150837"/>
    <lineage>
        <taxon>Eukaryota</taxon>
        <taxon>Fungi</taxon>
        <taxon>Dikarya</taxon>
        <taxon>Ascomycota</taxon>
        <taxon>Pezizomycotina</taxon>
        <taxon>Dothideomycetes</taxon>
        <taxon>Pleosporomycetidae</taxon>
        <taxon>Pleosporales</taxon>
        <taxon>Pleosporineae</taxon>
        <taxon>Didymellaceae</taxon>
        <taxon>Didymella</taxon>
    </lineage>
</organism>
<dbReference type="Gene3D" id="1.20.1460.10">
    <property type="entry name" value="subunit c (vma5p) of the yeast v-atpase, domain 2"/>
    <property type="match status" value="1"/>
</dbReference>
<keyword evidence="8" id="KW-1185">Reference proteome</keyword>
<dbReference type="OrthoDB" id="6605928at2759"/>
<sequence length="394" mass="44007">MSKGTKYLLVSLPTSISPSNHAEEALTALRSTVTNDVGSTHPFAIPEFKIGTLDALVQQADDLAKLENACHGVVGKVGDSLRTILDGDEGKVQQQKTINDKPVEQYLRTFQWNKVKYRADKPIADLIDLLQKEIQGIDNDVKAKFSQYNQTKSALAAAERKKTGNLSTKSLVSVVNPNSLIRDSEYLDTHLIAVPNVTVKEFYKSYEELTPMVVPRSANQLAKDDEFTLFAVTVFKKHSTDFVHKCREKRWTPRDYKYKEGGKEEEAKEADQLTRDAQKQWGDALRLGRTGYSESAMIWIHVLALRVFVETVLRYGLPLDFVCGIIQTGDAKAAKKAKTNLDAAYSYLGGNAFGRDNKGRVKKDDSALTAEMQSSGHVGDQEYTAYVYYEFEVA</sequence>
<evidence type="ECO:0000313" key="7">
    <source>
        <dbReference type="EMBL" id="KAF1924498.1"/>
    </source>
</evidence>
<keyword evidence="4 6" id="KW-0406">Ion transport</keyword>
<dbReference type="Pfam" id="PF03223">
    <property type="entry name" value="V-ATPase_C"/>
    <property type="match status" value="1"/>
</dbReference>
<dbReference type="SUPFAM" id="SSF118203">
    <property type="entry name" value="Vacuolar ATP synthase subunit C"/>
    <property type="match status" value="1"/>
</dbReference>
<dbReference type="PANTHER" id="PTHR10137:SF0">
    <property type="entry name" value="V-TYPE PROTON ATPASE SUBUNIT C"/>
    <property type="match status" value="1"/>
</dbReference>
<dbReference type="InterPro" id="IPR036132">
    <property type="entry name" value="Vac_ATP_synth_c_sf"/>
</dbReference>
<comment type="similarity">
    <text evidence="1 6">Belongs to the V-ATPase C subunit family.</text>
</comment>
<dbReference type="FunFam" id="3.30.70.100:FF:000002">
    <property type="entry name" value="V-type proton ATPase subunit C"/>
    <property type="match status" value="1"/>
</dbReference>
<comment type="function">
    <text evidence="5">Subunit of the V1 complex of vacuolar(H+)-ATPase (V-ATPase), a multisubunit enzyme composed of a peripheral complex (V1) that hydrolyzes ATP and a membrane integral complex (V0) that translocates protons. V-ATPase is responsible for acidifying and maintaining the pH of intracellular compartments. Subunit C is necessary for the assembly of the catalytic sector of the enzyme and is likely to have a specific function in its catalytic activity. Reversibly leaves the enzyme after glucose depletion, causing the catalytic subcomplex V1 to detach from the V0 section.</text>
</comment>
<evidence type="ECO:0000256" key="3">
    <source>
        <dbReference type="ARBA" id="ARBA00022781"/>
    </source>
</evidence>
<dbReference type="InterPro" id="IPR004907">
    <property type="entry name" value="ATPase_V1-cplx_csu"/>
</dbReference>
<comment type="function">
    <text evidence="6">Subunit of the V1 complex of vacuolar(H+)-ATPase (V-ATPase), a multisubunit enzyme composed of a peripheral complex (V1) that hydrolyzes ATP and a membrane integral complex (V0) that translocates protons. V-ATPase is responsible for acidifying and maintaining the pH of intracellular compartments and in some cell types, is targeted to the plasma membrane, where it is responsible for acidifying the extracellular environment. Subunit C is necessary for the assembly of the catalytic sector of the enzyme and is likely to have a specific function in its catalytic activity.</text>
</comment>
<dbReference type="CDD" id="cd14785">
    <property type="entry name" value="V-ATPase_C"/>
    <property type="match status" value="1"/>
</dbReference>
<dbReference type="GeneID" id="54354553"/>
<evidence type="ECO:0000256" key="5">
    <source>
        <dbReference type="ARBA" id="ARBA00053565"/>
    </source>
</evidence>
<dbReference type="AlphaFoldDB" id="A0A6A5RBC1"/>
<dbReference type="PANTHER" id="PTHR10137">
    <property type="entry name" value="V-TYPE PROTON ATPASE SUBUNIT C"/>
    <property type="match status" value="1"/>
</dbReference>
<comment type="subunit">
    <text evidence="6">V-ATPase is a heteromultimeric enzyme composed of a peripheral catalytic V1 complex (components A to H) attached to an integral membrane V0 proton pore complex.</text>
</comment>
<dbReference type="GO" id="GO:0046961">
    <property type="term" value="F:proton-transporting ATPase activity, rotational mechanism"/>
    <property type="evidence" value="ECO:0007669"/>
    <property type="project" value="InterPro"/>
</dbReference>
<dbReference type="GO" id="GO:0000221">
    <property type="term" value="C:vacuolar proton-transporting V-type ATPase, V1 domain"/>
    <property type="evidence" value="ECO:0007669"/>
    <property type="project" value="TreeGrafter"/>
</dbReference>
<name>A0A6A5RBC1_9PLEO</name>
<accession>A0A6A5RBC1</accession>
<reference evidence="7" key="1">
    <citation type="journal article" date="2020" name="Stud. Mycol.">
        <title>101 Dothideomycetes genomes: a test case for predicting lifestyles and emergence of pathogens.</title>
        <authorList>
            <person name="Haridas S."/>
            <person name="Albert R."/>
            <person name="Binder M."/>
            <person name="Bloem J."/>
            <person name="Labutti K."/>
            <person name="Salamov A."/>
            <person name="Andreopoulos B."/>
            <person name="Baker S."/>
            <person name="Barry K."/>
            <person name="Bills G."/>
            <person name="Bluhm B."/>
            <person name="Cannon C."/>
            <person name="Castanera R."/>
            <person name="Culley D."/>
            <person name="Daum C."/>
            <person name="Ezra D."/>
            <person name="Gonzalez J."/>
            <person name="Henrissat B."/>
            <person name="Kuo A."/>
            <person name="Liang C."/>
            <person name="Lipzen A."/>
            <person name="Lutzoni F."/>
            <person name="Magnuson J."/>
            <person name="Mondo S."/>
            <person name="Nolan M."/>
            <person name="Ohm R."/>
            <person name="Pangilinan J."/>
            <person name="Park H.-J."/>
            <person name="Ramirez L."/>
            <person name="Alfaro M."/>
            <person name="Sun H."/>
            <person name="Tritt A."/>
            <person name="Yoshinaga Y."/>
            <person name="Zwiers L.-H."/>
            <person name="Turgeon B."/>
            <person name="Goodwin S."/>
            <person name="Spatafora J."/>
            <person name="Crous P."/>
            <person name="Grigoriev I."/>
        </authorList>
    </citation>
    <scope>NUCLEOTIDE SEQUENCE</scope>
    <source>
        <strain evidence="7">CBS 183.55</strain>
    </source>
</reference>
<dbReference type="Gene3D" id="3.30.70.1180">
    <property type="entry name" value="Vacuolar atp synthase subunit c, domain 1"/>
    <property type="match status" value="1"/>
</dbReference>